<evidence type="ECO:0000256" key="2">
    <source>
        <dbReference type="ARBA" id="ARBA00035104"/>
    </source>
</evidence>
<keyword evidence="4" id="KW-0687">Ribonucleoprotein</keyword>
<keyword evidence="4" id="KW-0699">rRNA-binding</keyword>
<dbReference type="SUPFAM" id="SSF54995">
    <property type="entry name" value="Ribosomal protein S6"/>
    <property type="match status" value="1"/>
</dbReference>
<dbReference type="EMBL" id="WJHE01000288">
    <property type="protein sequence ID" value="MST32419.1"/>
    <property type="molecule type" value="Genomic_DNA"/>
</dbReference>
<keyword evidence="4" id="KW-0694">RNA-binding</keyword>
<dbReference type="InterPro" id="IPR000529">
    <property type="entry name" value="Ribosomal_bS6"/>
</dbReference>
<dbReference type="InterPro" id="IPR020814">
    <property type="entry name" value="Ribosomal_S6_plastid/chlpt"/>
</dbReference>
<sequence>MRPYEVMVILDAGLEEDVIRATIDRATQLVTAGGGTVGRVDRWGRRRFAYEVHHRSEGYYAVVETTAEPAVMADLDRMLGLADEVVRHKVVRLPDKVAGRTLRPVLAEDAGADSNANGA</sequence>
<keyword evidence="4 5" id="KW-0689">Ribosomal protein</keyword>
<dbReference type="HAMAP" id="MF_00360">
    <property type="entry name" value="Ribosomal_bS6"/>
    <property type="match status" value="1"/>
</dbReference>
<name>A0ABW9QRR3_9ACTN</name>
<protein>
    <recommendedName>
        <fullName evidence="3 4">Small ribosomal subunit protein bS6</fullName>
    </recommendedName>
</protein>
<dbReference type="Pfam" id="PF01250">
    <property type="entry name" value="Ribosomal_S6"/>
    <property type="match status" value="1"/>
</dbReference>
<evidence type="ECO:0000256" key="1">
    <source>
        <dbReference type="ARBA" id="ARBA00009512"/>
    </source>
</evidence>
<dbReference type="InterPro" id="IPR035980">
    <property type="entry name" value="Ribosomal_bS6_sf"/>
</dbReference>
<evidence type="ECO:0000256" key="4">
    <source>
        <dbReference type="HAMAP-Rule" id="MF_00360"/>
    </source>
</evidence>
<reference evidence="5 6" key="1">
    <citation type="submission" date="2019-11" db="EMBL/GenBank/DDBJ databases">
        <title>Acidiferrimicrobium australis gen. nov., sp. nov., an acidophilic and obligately heterotrophic, member of the Actinobacteria that catalyses dissimilatory oxido- reduction of iron isolated from metal-rich acidic water in Chile.</title>
        <authorList>
            <person name="Gonzalez D."/>
            <person name="Huber K."/>
            <person name="Hedrich S."/>
            <person name="Rojas-Villalobos C."/>
            <person name="Quatrini R."/>
            <person name="Dinamarca M.A."/>
            <person name="Schwarz A."/>
            <person name="Canales C."/>
            <person name="Nancucheo I."/>
        </authorList>
    </citation>
    <scope>NUCLEOTIDE SEQUENCE [LARGE SCALE GENOMIC DNA]</scope>
    <source>
        <strain evidence="5 6">USS-CCA1</strain>
    </source>
</reference>
<gene>
    <name evidence="4 5" type="primary">rpsF</name>
    <name evidence="5" type="ORF">GHK86_06755</name>
</gene>
<comment type="similarity">
    <text evidence="1 4">Belongs to the bacterial ribosomal protein bS6 family.</text>
</comment>
<comment type="function">
    <text evidence="2 4">Binds together with bS18 to 16S ribosomal RNA.</text>
</comment>
<dbReference type="PANTHER" id="PTHR21011">
    <property type="entry name" value="MITOCHONDRIAL 28S RIBOSOMAL PROTEIN S6"/>
    <property type="match status" value="1"/>
</dbReference>
<organism evidence="5 6">
    <name type="scientific">Acidiferrimicrobium australe</name>
    <dbReference type="NCBI Taxonomy" id="2664430"/>
    <lineage>
        <taxon>Bacteria</taxon>
        <taxon>Bacillati</taxon>
        <taxon>Actinomycetota</taxon>
        <taxon>Acidimicrobiia</taxon>
        <taxon>Acidimicrobiales</taxon>
        <taxon>Acidimicrobiaceae</taxon>
        <taxon>Acidiferrimicrobium</taxon>
    </lineage>
</organism>
<evidence type="ECO:0000313" key="6">
    <source>
        <dbReference type="Proteomes" id="UP000437736"/>
    </source>
</evidence>
<keyword evidence="6" id="KW-1185">Reference proteome</keyword>
<dbReference type="Proteomes" id="UP000437736">
    <property type="component" value="Unassembled WGS sequence"/>
</dbReference>
<proteinExistence type="inferred from homology"/>
<dbReference type="GO" id="GO:0005840">
    <property type="term" value="C:ribosome"/>
    <property type="evidence" value="ECO:0007669"/>
    <property type="project" value="UniProtKB-KW"/>
</dbReference>
<dbReference type="Gene3D" id="3.30.70.60">
    <property type="match status" value="1"/>
</dbReference>
<dbReference type="InterPro" id="IPR014717">
    <property type="entry name" value="Transl_elong_EF1B/ribsomal_bS6"/>
</dbReference>
<accession>A0ABW9QRR3</accession>
<dbReference type="NCBIfam" id="TIGR00166">
    <property type="entry name" value="S6"/>
    <property type="match status" value="1"/>
</dbReference>
<dbReference type="CDD" id="cd00473">
    <property type="entry name" value="bS6"/>
    <property type="match status" value="1"/>
</dbReference>
<comment type="caution">
    <text evidence="5">The sequence shown here is derived from an EMBL/GenBank/DDBJ whole genome shotgun (WGS) entry which is preliminary data.</text>
</comment>
<dbReference type="PANTHER" id="PTHR21011:SF1">
    <property type="entry name" value="SMALL RIBOSOMAL SUBUNIT PROTEIN BS6M"/>
    <property type="match status" value="1"/>
</dbReference>
<evidence type="ECO:0000313" key="5">
    <source>
        <dbReference type="EMBL" id="MST32419.1"/>
    </source>
</evidence>
<evidence type="ECO:0000256" key="3">
    <source>
        <dbReference type="ARBA" id="ARBA00035294"/>
    </source>
</evidence>